<keyword evidence="4 6" id="KW-1133">Transmembrane helix</keyword>
<comment type="caution">
    <text evidence="7">The sequence shown here is derived from an EMBL/GenBank/DDBJ whole genome shotgun (WGS) entry which is preliminary data.</text>
</comment>
<evidence type="ECO:0000256" key="3">
    <source>
        <dbReference type="ARBA" id="ARBA00022692"/>
    </source>
</evidence>
<dbReference type="RefSeq" id="WP_343801872.1">
    <property type="nucleotide sequence ID" value="NZ_BAAADJ010000060.1"/>
</dbReference>
<evidence type="ECO:0000256" key="1">
    <source>
        <dbReference type="ARBA" id="ARBA00004651"/>
    </source>
</evidence>
<accession>A0ABP3GDA8</accession>
<dbReference type="Pfam" id="PF06081">
    <property type="entry name" value="ArAE_1"/>
    <property type="match status" value="1"/>
</dbReference>
<dbReference type="InterPro" id="IPR010343">
    <property type="entry name" value="ArAE_1"/>
</dbReference>
<evidence type="ECO:0000313" key="8">
    <source>
        <dbReference type="Proteomes" id="UP001500782"/>
    </source>
</evidence>
<evidence type="ECO:0000313" key="7">
    <source>
        <dbReference type="EMBL" id="GAA0341501.1"/>
    </source>
</evidence>
<evidence type="ECO:0000256" key="4">
    <source>
        <dbReference type="ARBA" id="ARBA00022989"/>
    </source>
</evidence>
<keyword evidence="3 6" id="KW-0812">Transmembrane</keyword>
<comment type="subcellular location">
    <subcellularLocation>
        <location evidence="1">Cell membrane</location>
        <topology evidence="1">Multi-pass membrane protein</topology>
    </subcellularLocation>
</comment>
<keyword evidence="2" id="KW-1003">Cell membrane</keyword>
<feature type="transmembrane region" description="Helical" evidence="6">
    <location>
        <begin position="59"/>
        <end position="86"/>
    </location>
</feature>
<dbReference type="EMBL" id="BAAADJ010000060">
    <property type="protein sequence ID" value="GAA0341501.1"/>
    <property type="molecule type" value="Genomic_DNA"/>
</dbReference>
<proteinExistence type="predicted"/>
<sequence length="358" mass="41247">MKLGARIFKTGIAIMLALFFADLLGLPAPIFAGIAAVFSIQPTVYRSYLSILDQVQSNIIGAIVAVVFVYFLGNDILVIGLAVVVVIAINLKLKTDTAIGLSLVTVIAIMENPGDQLFSFTFLRFSTIMVGVASSFLINLVFLPPKYETKLFYKISNTTEEIIRWIRVNSRLASEHSLLKGDIEKLKENFIKMDHLYLLYKEERSYFKKTTFVKYRKLVIYRQMIATCRRALDILKRLHRFENELHLMPTNFQEVIQAHLSSLTVLHEQLILQFLGKIRVSDSAENYTMSRKELIDLFLQYEKDTQEEQQQNLFHMLQLISVVMEYGENLEHLEKLIHSFYSYHKDENQISIGEDDNA</sequence>
<organism evidence="7 8">
    <name type="scientific">Bacillus carboniphilus</name>
    <dbReference type="NCBI Taxonomy" id="86663"/>
    <lineage>
        <taxon>Bacteria</taxon>
        <taxon>Bacillati</taxon>
        <taxon>Bacillota</taxon>
        <taxon>Bacilli</taxon>
        <taxon>Bacillales</taxon>
        <taxon>Bacillaceae</taxon>
        <taxon>Bacillus</taxon>
    </lineage>
</organism>
<feature type="transmembrane region" description="Helical" evidence="6">
    <location>
        <begin position="12"/>
        <end position="39"/>
    </location>
</feature>
<feature type="transmembrane region" description="Helical" evidence="6">
    <location>
        <begin position="93"/>
        <end position="110"/>
    </location>
</feature>
<evidence type="ECO:0000256" key="6">
    <source>
        <dbReference type="SAM" id="Phobius"/>
    </source>
</evidence>
<gene>
    <name evidence="7" type="ORF">GCM10008967_34820</name>
</gene>
<keyword evidence="5 6" id="KW-0472">Membrane</keyword>
<reference evidence="8" key="1">
    <citation type="journal article" date="2019" name="Int. J. Syst. Evol. Microbiol.">
        <title>The Global Catalogue of Microorganisms (GCM) 10K type strain sequencing project: providing services to taxonomists for standard genome sequencing and annotation.</title>
        <authorList>
            <consortium name="The Broad Institute Genomics Platform"/>
            <consortium name="The Broad Institute Genome Sequencing Center for Infectious Disease"/>
            <person name="Wu L."/>
            <person name="Ma J."/>
        </authorList>
    </citation>
    <scope>NUCLEOTIDE SEQUENCE [LARGE SCALE GENOMIC DNA]</scope>
    <source>
        <strain evidence="8">JCM 9731</strain>
    </source>
</reference>
<feature type="transmembrane region" description="Helical" evidence="6">
    <location>
        <begin position="122"/>
        <end position="143"/>
    </location>
</feature>
<dbReference type="Proteomes" id="UP001500782">
    <property type="component" value="Unassembled WGS sequence"/>
</dbReference>
<evidence type="ECO:0000256" key="5">
    <source>
        <dbReference type="ARBA" id="ARBA00023136"/>
    </source>
</evidence>
<dbReference type="PANTHER" id="PTHR30509:SF27">
    <property type="entry name" value="UPF0421 PROTEIN YGAE"/>
    <property type="match status" value="1"/>
</dbReference>
<name>A0ABP3GDA8_9BACI</name>
<protein>
    <submittedName>
        <fullName evidence="7">Aromatic acid exporter family protein</fullName>
    </submittedName>
</protein>
<keyword evidence="8" id="KW-1185">Reference proteome</keyword>
<dbReference type="PANTHER" id="PTHR30509">
    <property type="entry name" value="P-HYDROXYBENZOIC ACID EFFLUX PUMP SUBUNIT-RELATED"/>
    <property type="match status" value="1"/>
</dbReference>
<evidence type="ECO:0000256" key="2">
    <source>
        <dbReference type="ARBA" id="ARBA00022475"/>
    </source>
</evidence>